<proteinExistence type="predicted"/>
<dbReference type="WBParaSite" id="PS1159_v2.g1804.t1">
    <property type="protein sequence ID" value="PS1159_v2.g1804.t1"/>
    <property type="gene ID" value="PS1159_v2.g1804"/>
</dbReference>
<protein>
    <submittedName>
        <fullName evidence="2">Uncharacterized protein</fullName>
    </submittedName>
</protein>
<name>A0AC35FL57_9BILA</name>
<organism evidence="1 2">
    <name type="scientific">Panagrolaimus sp. PS1159</name>
    <dbReference type="NCBI Taxonomy" id="55785"/>
    <lineage>
        <taxon>Eukaryota</taxon>
        <taxon>Metazoa</taxon>
        <taxon>Ecdysozoa</taxon>
        <taxon>Nematoda</taxon>
        <taxon>Chromadorea</taxon>
        <taxon>Rhabditida</taxon>
        <taxon>Tylenchina</taxon>
        <taxon>Panagrolaimomorpha</taxon>
        <taxon>Panagrolaimoidea</taxon>
        <taxon>Panagrolaimidae</taxon>
        <taxon>Panagrolaimus</taxon>
    </lineage>
</organism>
<reference evidence="2" key="1">
    <citation type="submission" date="2022-11" db="UniProtKB">
        <authorList>
            <consortium name="WormBaseParasite"/>
        </authorList>
    </citation>
    <scope>IDENTIFICATION</scope>
</reference>
<evidence type="ECO:0000313" key="1">
    <source>
        <dbReference type="Proteomes" id="UP000887580"/>
    </source>
</evidence>
<evidence type="ECO:0000313" key="2">
    <source>
        <dbReference type="WBParaSite" id="PS1159_v2.g1804.t1"/>
    </source>
</evidence>
<dbReference type="Proteomes" id="UP000887580">
    <property type="component" value="Unplaced"/>
</dbReference>
<accession>A0AC35FL57</accession>
<sequence>MQSYVIWLDSMNKNDAITVCSDDADLEFFVSNSAFYTMSNYALYDAEDLYSNIGTLDSKSITSSSTKIPRNLKSFSGCFTIYKASESSLETEATVLFQKNSNNCNEKDTIFQPSIYGDNFELSSTSSGSCEMIFLIGSQNLPGIWLIINETTPNTKYTFTNLETNKKLFDLDSSEVWQNLGVYTTALSITIPPSSKLSLLVSSSYTRSIYFQNNQQKGIMTSPCYSHSSISNTLLYSLKQYSSNNFTANFFVKELYGSPTIELKVDFSPKQTYAILVKIMLKYITIII</sequence>